<dbReference type="InterPro" id="IPR004088">
    <property type="entry name" value="KH_dom_type_1"/>
</dbReference>
<feature type="compositionally biased region" description="Polar residues" evidence="3">
    <location>
        <begin position="123"/>
        <end position="134"/>
    </location>
</feature>
<evidence type="ECO:0000313" key="6">
    <source>
        <dbReference type="Proteomes" id="UP000663760"/>
    </source>
</evidence>
<dbReference type="Proteomes" id="UP000663760">
    <property type="component" value="Chromosome 17"/>
</dbReference>
<proteinExistence type="predicted"/>
<feature type="compositionally biased region" description="Polar residues" evidence="3">
    <location>
        <begin position="1"/>
        <end position="10"/>
    </location>
</feature>
<dbReference type="SUPFAM" id="SSF54791">
    <property type="entry name" value="Eukaryotic type KH-domain (KH-domain type I)"/>
    <property type="match status" value="2"/>
</dbReference>
<dbReference type="EMBL" id="LR746280">
    <property type="protein sequence ID" value="CAA7410044.1"/>
    <property type="molecule type" value="Genomic_DNA"/>
</dbReference>
<keyword evidence="1" id="KW-0677">Repeat</keyword>
<dbReference type="FunFam" id="3.30.1370.10:FF:000093">
    <property type="entry name" value="KH domain-containing protein"/>
    <property type="match status" value="1"/>
</dbReference>
<dbReference type="InterPro" id="IPR004087">
    <property type="entry name" value="KH_dom"/>
</dbReference>
<dbReference type="AlphaFoldDB" id="A0A7I8LLB1"/>
<dbReference type="SMART" id="SM00322">
    <property type="entry name" value="KH"/>
    <property type="match status" value="2"/>
</dbReference>
<protein>
    <recommendedName>
        <fullName evidence="4">K Homology domain-containing protein</fullName>
    </recommendedName>
</protein>
<accession>A0A7I8LLB1</accession>
<sequence>MADDNQFSSRSESKRKYDDQGASPEDAVTPPFTRRATGFSAPIVSPSSVSRAAETPPASYNSVPPPLDGFQLAKQRAQEIAARLLSDAEAKRPRVENGDNGEDAGERGFGSSANDRSHMHHASGQQKTNSQANSSNSVAFATHGYAGTNKRIQIPNGRVGVIIGRGGETIKYLQLQSGAKIQVTRDADADPYSQTRTVELTGTAEQVNKAEQLVNDVLQEAEVGSSGAAGGRKFAGVQAGSEQFIMKVPNNKVGLVIGKGGESIKNMQAKSGARIQVIPLHLPPGDNSAERTVQIDGTKEQIESAKQLVYEVISENRVRNPSAGGGYPQQGYHHPPQQAPTGWGGGPPGPPPMQQSGYGYMQPGAYAGPPTQYNNASSQPAYPGYPPPPAAGGYSGYWDQTSSAAGQQTTPSAGYDYYNQQQQPPPPASSAPDGGAYGYGQPQASNYGAQASYNSSSYSHPQAQGYSQDGGYSDGYSAPPAAAAAQAGGYTQQQPNGYDQHQSYGYGAASHDGSAAPAPAGYGHNTPQTQAPFQPGYPPPPPAQSGYQQQAPAQSEQSYGGGAPQAHYQQPYGGGGGGGGGAYPQPQSEAGGSGHGSYDTAPAVPGGATKAAAPQS</sequence>
<feature type="compositionally biased region" description="Polar residues" evidence="3">
    <location>
        <begin position="442"/>
        <end position="462"/>
    </location>
</feature>
<feature type="domain" description="K Homology" evidence="4">
    <location>
        <begin position="146"/>
        <end position="219"/>
    </location>
</feature>
<evidence type="ECO:0000256" key="1">
    <source>
        <dbReference type="ARBA" id="ARBA00022737"/>
    </source>
</evidence>
<dbReference type="Pfam" id="PF00013">
    <property type="entry name" value="KH_1"/>
    <property type="match status" value="2"/>
</dbReference>
<dbReference type="InterPro" id="IPR036612">
    <property type="entry name" value="KH_dom_type_1_sf"/>
</dbReference>
<feature type="region of interest" description="Disordered" evidence="3">
    <location>
        <begin position="319"/>
        <end position="616"/>
    </location>
</feature>
<reference evidence="5" key="1">
    <citation type="submission" date="2020-02" db="EMBL/GenBank/DDBJ databases">
        <authorList>
            <person name="Scholz U."/>
            <person name="Mascher M."/>
            <person name="Fiebig A."/>
        </authorList>
    </citation>
    <scope>NUCLEOTIDE SEQUENCE</scope>
</reference>
<feature type="compositionally biased region" description="Basic and acidic residues" evidence="3">
    <location>
        <begin position="86"/>
        <end position="97"/>
    </location>
</feature>
<keyword evidence="6" id="KW-1185">Reference proteome</keyword>
<feature type="compositionally biased region" description="Low complexity" evidence="3">
    <location>
        <begin position="544"/>
        <end position="555"/>
    </location>
</feature>
<evidence type="ECO:0000256" key="3">
    <source>
        <dbReference type="SAM" id="MobiDB-lite"/>
    </source>
</evidence>
<dbReference type="Gene3D" id="3.30.1370.10">
    <property type="entry name" value="K Homology domain, type 1"/>
    <property type="match status" value="2"/>
</dbReference>
<feature type="compositionally biased region" description="Low complexity" evidence="3">
    <location>
        <begin position="464"/>
        <end position="495"/>
    </location>
</feature>
<feature type="compositionally biased region" description="Gly residues" evidence="3">
    <location>
        <begin position="572"/>
        <end position="582"/>
    </location>
</feature>
<dbReference type="PANTHER" id="PTHR10288">
    <property type="entry name" value="KH DOMAIN CONTAINING RNA BINDING PROTEIN"/>
    <property type="match status" value="1"/>
</dbReference>
<dbReference type="OrthoDB" id="5204190at2759"/>
<name>A0A7I8LLB1_SPIIN</name>
<feature type="compositionally biased region" description="Polar residues" evidence="3">
    <location>
        <begin position="398"/>
        <end position="412"/>
    </location>
</feature>
<evidence type="ECO:0000256" key="2">
    <source>
        <dbReference type="PROSITE-ProRule" id="PRU00117"/>
    </source>
</evidence>
<dbReference type="PROSITE" id="PS50084">
    <property type="entry name" value="KH_TYPE_1"/>
    <property type="match status" value="2"/>
</dbReference>
<feature type="compositionally biased region" description="Low complexity" evidence="3">
    <location>
        <begin position="329"/>
        <end position="341"/>
    </location>
</feature>
<evidence type="ECO:0000313" key="5">
    <source>
        <dbReference type="EMBL" id="CAA7410044.1"/>
    </source>
</evidence>
<organism evidence="5 6">
    <name type="scientific">Spirodela intermedia</name>
    <name type="common">Intermediate duckweed</name>
    <dbReference type="NCBI Taxonomy" id="51605"/>
    <lineage>
        <taxon>Eukaryota</taxon>
        <taxon>Viridiplantae</taxon>
        <taxon>Streptophyta</taxon>
        <taxon>Embryophyta</taxon>
        <taxon>Tracheophyta</taxon>
        <taxon>Spermatophyta</taxon>
        <taxon>Magnoliopsida</taxon>
        <taxon>Liliopsida</taxon>
        <taxon>Araceae</taxon>
        <taxon>Lemnoideae</taxon>
        <taxon>Spirodela</taxon>
    </lineage>
</organism>
<gene>
    <name evidence="5" type="ORF">SI8410_17020722</name>
</gene>
<keyword evidence="2" id="KW-0694">RNA-binding</keyword>
<dbReference type="GO" id="GO:0003723">
    <property type="term" value="F:RNA binding"/>
    <property type="evidence" value="ECO:0007669"/>
    <property type="project" value="UniProtKB-UniRule"/>
</dbReference>
<feature type="region of interest" description="Disordered" evidence="3">
    <location>
        <begin position="1"/>
        <end position="134"/>
    </location>
</feature>
<evidence type="ECO:0000259" key="4">
    <source>
        <dbReference type="SMART" id="SM00322"/>
    </source>
</evidence>
<feature type="domain" description="K Homology" evidence="4">
    <location>
        <begin position="240"/>
        <end position="314"/>
    </location>
</feature>